<dbReference type="Pfam" id="PF01515">
    <property type="entry name" value="PTA_PTB"/>
    <property type="match status" value="1"/>
</dbReference>
<dbReference type="PANTHER" id="PTHR43356:SF2">
    <property type="entry name" value="PHOSPHATE ACETYLTRANSFERASE"/>
    <property type="match status" value="1"/>
</dbReference>
<comment type="similarity">
    <text evidence="1">Belongs to the phosphate acetyltransferase and butyryltransferase family.</text>
</comment>
<gene>
    <name evidence="5" type="ORF">ENH14_01405</name>
</gene>
<name>A0A7V0LTY2_UNCW3</name>
<dbReference type="InterPro" id="IPR002505">
    <property type="entry name" value="PTA_PTB"/>
</dbReference>
<accession>A0A7V0LTY2</accession>
<dbReference type="AlphaFoldDB" id="A0A7V0LTY2"/>
<dbReference type="Gene3D" id="3.40.718.10">
    <property type="entry name" value="Isopropylmalate Dehydrogenase"/>
    <property type="match status" value="1"/>
</dbReference>
<protein>
    <submittedName>
        <fullName evidence="5">Phosphate butyryltransferase</fullName>
    </submittedName>
</protein>
<dbReference type="EMBL" id="DRDR01000063">
    <property type="protein sequence ID" value="HDL60092.1"/>
    <property type="molecule type" value="Genomic_DNA"/>
</dbReference>
<dbReference type="Proteomes" id="UP000886381">
    <property type="component" value="Unassembled WGS sequence"/>
</dbReference>
<keyword evidence="2" id="KW-0808">Transferase</keyword>
<evidence type="ECO:0000256" key="3">
    <source>
        <dbReference type="ARBA" id="ARBA00023315"/>
    </source>
</evidence>
<evidence type="ECO:0000313" key="5">
    <source>
        <dbReference type="EMBL" id="HDL60092.1"/>
    </source>
</evidence>
<evidence type="ECO:0000256" key="2">
    <source>
        <dbReference type="ARBA" id="ARBA00022679"/>
    </source>
</evidence>
<dbReference type="InterPro" id="IPR050500">
    <property type="entry name" value="Phos_Acetyltrans/Butyryltrans"/>
</dbReference>
<keyword evidence="3" id="KW-0012">Acyltransferase</keyword>
<reference evidence="5" key="1">
    <citation type="journal article" date="2020" name="mSystems">
        <title>Genome- and Community-Level Interaction Insights into Carbon Utilization and Element Cycling Functions of Hydrothermarchaeota in Hydrothermal Sediment.</title>
        <authorList>
            <person name="Zhou Z."/>
            <person name="Liu Y."/>
            <person name="Xu W."/>
            <person name="Pan J."/>
            <person name="Luo Z.H."/>
            <person name="Li M."/>
        </authorList>
    </citation>
    <scope>NUCLEOTIDE SEQUENCE [LARGE SCALE GENOMIC DNA]</scope>
    <source>
        <strain evidence="5">HyVt-28</strain>
    </source>
</reference>
<proteinExistence type="inferred from homology"/>
<dbReference type="GO" id="GO:0016746">
    <property type="term" value="F:acyltransferase activity"/>
    <property type="evidence" value="ECO:0007669"/>
    <property type="project" value="UniProtKB-KW"/>
</dbReference>
<evidence type="ECO:0000259" key="4">
    <source>
        <dbReference type="Pfam" id="PF01515"/>
    </source>
</evidence>
<organism evidence="5">
    <name type="scientific">candidate division WOR-3 bacterium</name>
    <dbReference type="NCBI Taxonomy" id="2052148"/>
    <lineage>
        <taxon>Bacteria</taxon>
        <taxon>Bacteria division WOR-3</taxon>
    </lineage>
</organism>
<feature type="domain" description="Phosphate acetyl/butaryl transferase" evidence="4">
    <location>
        <begin position="33"/>
        <end position="258"/>
    </location>
</feature>
<evidence type="ECO:0000256" key="1">
    <source>
        <dbReference type="ARBA" id="ARBA00005656"/>
    </source>
</evidence>
<dbReference type="PIRSF" id="PIRSF000428">
    <property type="entry name" value="P_Ac_trans"/>
    <property type="match status" value="1"/>
</dbReference>
<dbReference type="InterPro" id="IPR012147">
    <property type="entry name" value="P_Ac_Bu_trans"/>
</dbReference>
<sequence length="265" mass="28714">MEGLKLASDIAFPVLIGNRDKIEKLVKEAKLGEFEIVHSDSPVDSAYKGCELVRENKADFIMKGKIETPQFLRIILDKERGLRSGKILSHISLIEIPGYHKMIFLSDAGMNIRPDLEMKIKILENCLSVMKNMGYENPKVAFLASIETIHTDMPETIEAAAISKLADRGYFKGAIVDGPLGFDIAASRKAAELKGVKSEVAGDADCWIVPDVASGNILAKALIYFAGAKVGGIVYGAKAPIILLSRSDTPEMKLYSIAFGVAALG</sequence>
<comment type="caution">
    <text evidence="5">The sequence shown here is derived from an EMBL/GenBank/DDBJ whole genome shotgun (WGS) entry which is preliminary data.</text>
</comment>
<dbReference type="SUPFAM" id="SSF53659">
    <property type="entry name" value="Isocitrate/Isopropylmalate dehydrogenase-like"/>
    <property type="match status" value="1"/>
</dbReference>
<dbReference type="PANTHER" id="PTHR43356">
    <property type="entry name" value="PHOSPHATE ACETYLTRANSFERASE"/>
    <property type="match status" value="1"/>
</dbReference>